<evidence type="ECO:0000259" key="1">
    <source>
        <dbReference type="Pfam" id="PF18329"/>
    </source>
</evidence>
<sequence length="415" mass="44389">MKRYILTFITALFILVSCEKEEEPISQGVPFIERVRLSDPATADSSLSSATLGSTLVIVGNNLGSVEAVFINNYRVGVNAAYATNNHLIVSVSDSVPTVATDPDVPNVIKVVNPFGEAVYQFQVLPPAPVVEQISNQYAGAGEPITLYGKYFYFVDSVLFPGDVYLTGDFASGSGGATLTVTIPPGFDPSGGGDLIVSTKSGNSQANRATRFYDGDGMVADFDTDGALVWPDNWGWGIPNANITSTAPGIQPIDGSFGLINMTLPPDWGWANEKVINLVNWGGEQIYPTVPPEKYDPGVPIADFDIRMEVAVSAAASLAGIELQVMYQNENNTELSANVSLTDFVRSTDGKWYTVSVPLNTLTNANSRMSTYDDLLKGNADGQHHLRVVLVNPTPAPVPVVFAVDNIRVVNAEAD</sequence>
<dbReference type="InterPro" id="IPR040475">
    <property type="entry name" value="SGBP_B_XBD"/>
</dbReference>
<protein>
    <recommendedName>
        <fullName evidence="1">Surface glycan-binding protein B xyloglucan binding domain-containing protein</fullName>
    </recommendedName>
</protein>
<keyword evidence="3" id="KW-1185">Reference proteome</keyword>
<dbReference type="Pfam" id="PF18329">
    <property type="entry name" value="SGBP_B_XBD"/>
    <property type="match status" value="1"/>
</dbReference>
<comment type="caution">
    <text evidence="2">The sequence shown here is derived from an EMBL/GenBank/DDBJ whole genome shotgun (WGS) entry which is preliminary data.</text>
</comment>
<dbReference type="PROSITE" id="PS51257">
    <property type="entry name" value="PROKAR_LIPOPROTEIN"/>
    <property type="match status" value="1"/>
</dbReference>
<reference evidence="2 3" key="1">
    <citation type="submission" date="2019-03" db="EMBL/GenBank/DDBJ databases">
        <title>Genomic Encyclopedia of Type Strains, Phase IV (KMG-IV): sequencing the most valuable type-strain genomes for metagenomic binning, comparative biology and taxonomic classification.</title>
        <authorList>
            <person name="Goeker M."/>
        </authorList>
    </citation>
    <scope>NUCLEOTIDE SEQUENCE [LARGE SCALE GENOMIC DNA]</scope>
    <source>
        <strain evidence="2 3">DSM 21100</strain>
    </source>
</reference>
<accession>A0A4R3L0G8</accession>
<dbReference type="OrthoDB" id="660167at2"/>
<dbReference type="Gene3D" id="2.60.40.10">
    <property type="entry name" value="Immunoglobulins"/>
    <property type="match status" value="2"/>
</dbReference>
<feature type="domain" description="Surface glycan-binding protein B xyloglucan binding" evidence="1">
    <location>
        <begin position="212"/>
        <end position="410"/>
    </location>
</feature>
<proteinExistence type="predicted"/>
<evidence type="ECO:0000313" key="2">
    <source>
        <dbReference type="EMBL" id="TCS89932.1"/>
    </source>
</evidence>
<name>A0A4R3L0G8_9SPHI</name>
<dbReference type="Proteomes" id="UP000295807">
    <property type="component" value="Unassembled WGS sequence"/>
</dbReference>
<dbReference type="InterPro" id="IPR013783">
    <property type="entry name" value="Ig-like_fold"/>
</dbReference>
<dbReference type="EMBL" id="SMAD01000001">
    <property type="protein sequence ID" value="TCS89932.1"/>
    <property type="molecule type" value="Genomic_DNA"/>
</dbReference>
<dbReference type="AlphaFoldDB" id="A0A4R3L0G8"/>
<organism evidence="2 3">
    <name type="scientific">Anseongella ginsenosidimutans</name>
    <dbReference type="NCBI Taxonomy" id="496056"/>
    <lineage>
        <taxon>Bacteria</taxon>
        <taxon>Pseudomonadati</taxon>
        <taxon>Bacteroidota</taxon>
        <taxon>Sphingobacteriia</taxon>
        <taxon>Sphingobacteriales</taxon>
        <taxon>Sphingobacteriaceae</taxon>
        <taxon>Anseongella</taxon>
    </lineage>
</organism>
<dbReference type="GO" id="GO:0030247">
    <property type="term" value="F:polysaccharide binding"/>
    <property type="evidence" value="ECO:0007669"/>
    <property type="project" value="InterPro"/>
</dbReference>
<gene>
    <name evidence="2" type="ORF">EDD80_101129</name>
</gene>
<dbReference type="RefSeq" id="WP_132127409.1">
    <property type="nucleotide sequence ID" value="NZ_CP042432.1"/>
</dbReference>
<evidence type="ECO:0000313" key="3">
    <source>
        <dbReference type="Proteomes" id="UP000295807"/>
    </source>
</evidence>